<keyword evidence="3" id="KW-1185">Reference proteome</keyword>
<organism evidence="2 3">
    <name type="scientific">Actinomyces ruminicola</name>
    <dbReference type="NCBI Taxonomy" id="332524"/>
    <lineage>
        <taxon>Bacteria</taxon>
        <taxon>Bacillati</taxon>
        <taxon>Actinomycetota</taxon>
        <taxon>Actinomycetes</taxon>
        <taxon>Actinomycetales</taxon>
        <taxon>Actinomycetaceae</taxon>
        <taxon>Actinomyces</taxon>
    </lineage>
</organism>
<evidence type="ECO:0000256" key="1">
    <source>
        <dbReference type="SAM" id="MobiDB-lite"/>
    </source>
</evidence>
<dbReference type="Proteomes" id="UP000198541">
    <property type="component" value="Unassembled WGS sequence"/>
</dbReference>
<evidence type="ECO:0000313" key="2">
    <source>
        <dbReference type="EMBL" id="SDN79316.1"/>
    </source>
</evidence>
<protein>
    <submittedName>
        <fullName evidence="2">Uncharacterized protein</fullName>
    </submittedName>
</protein>
<accession>A0A1H0EAI4</accession>
<feature type="region of interest" description="Disordered" evidence="1">
    <location>
        <begin position="1"/>
        <end position="20"/>
    </location>
</feature>
<sequence length="120" mass="11557">MCVAGPASNEAGPATRQSLTRLPTPIARGYARLRATVVEIPASRRTAATAASDVVPAPVLASFAREVDFASGLDGLPGEGAVTPGVVPALGSVVGSTVGSVVGSTVGSVVGSTVGSVVGS</sequence>
<dbReference type="EMBL" id="FNIM01000015">
    <property type="protein sequence ID" value="SDN79316.1"/>
    <property type="molecule type" value="Genomic_DNA"/>
</dbReference>
<feature type="non-terminal residue" evidence="2">
    <location>
        <position position="120"/>
    </location>
</feature>
<gene>
    <name evidence="2" type="ORF">SAMN05216355_1151</name>
</gene>
<dbReference type="AlphaFoldDB" id="A0A1H0EAI4"/>
<name>A0A1H0EAI4_9ACTO</name>
<evidence type="ECO:0000313" key="3">
    <source>
        <dbReference type="Proteomes" id="UP000198541"/>
    </source>
</evidence>
<proteinExistence type="predicted"/>
<reference evidence="3" key="1">
    <citation type="submission" date="2016-10" db="EMBL/GenBank/DDBJ databases">
        <authorList>
            <person name="Varghese N."/>
            <person name="Submissions S."/>
        </authorList>
    </citation>
    <scope>NUCLEOTIDE SEQUENCE [LARGE SCALE GENOMIC DNA]</scope>
    <source>
        <strain evidence="3">DSM 27982</strain>
    </source>
</reference>